<feature type="region of interest" description="Disordered" evidence="1">
    <location>
        <begin position="162"/>
        <end position="186"/>
    </location>
</feature>
<dbReference type="AlphaFoldDB" id="A0A1C3WL55"/>
<evidence type="ECO:0000313" key="2">
    <source>
        <dbReference type="EMBL" id="SCB40645.1"/>
    </source>
</evidence>
<evidence type="ECO:0000313" key="3">
    <source>
        <dbReference type="Proteomes" id="UP000186228"/>
    </source>
</evidence>
<feature type="compositionally biased region" description="Basic residues" evidence="1">
    <location>
        <begin position="162"/>
        <end position="172"/>
    </location>
</feature>
<dbReference type="EMBL" id="FMAC01000026">
    <property type="protein sequence ID" value="SCB40645.1"/>
    <property type="molecule type" value="Genomic_DNA"/>
</dbReference>
<reference evidence="3" key="1">
    <citation type="submission" date="2016-08" db="EMBL/GenBank/DDBJ databases">
        <authorList>
            <person name="Varghese N."/>
            <person name="Submissions Spin"/>
        </authorList>
    </citation>
    <scope>NUCLEOTIDE SEQUENCE [LARGE SCALE GENOMIC DNA]</scope>
    <source>
        <strain evidence="3">CCBAU 57015</strain>
    </source>
</reference>
<name>A0A1C3WL55_9HYPH</name>
<dbReference type="Proteomes" id="UP000186228">
    <property type="component" value="Unassembled WGS sequence"/>
</dbReference>
<gene>
    <name evidence="2" type="ORF">GA0061100_12610</name>
</gene>
<keyword evidence="3" id="KW-1185">Reference proteome</keyword>
<proteinExistence type="predicted"/>
<evidence type="ECO:0000256" key="1">
    <source>
        <dbReference type="SAM" id="MobiDB-lite"/>
    </source>
</evidence>
<dbReference type="STRING" id="52131.GA0061100_12610"/>
<protein>
    <submittedName>
        <fullName evidence="2">Uncharacterized protein</fullName>
    </submittedName>
</protein>
<organism evidence="2 3">
    <name type="scientific">Rhizobium hainanense</name>
    <dbReference type="NCBI Taxonomy" id="52131"/>
    <lineage>
        <taxon>Bacteria</taxon>
        <taxon>Pseudomonadati</taxon>
        <taxon>Pseudomonadota</taxon>
        <taxon>Alphaproteobacteria</taxon>
        <taxon>Hyphomicrobiales</taxon>
        <taxon>Rhizobiaceae</taxon>
        <taxon>Rhizobium/Agrobacterium group</taxon>
        <taxon>Rhizobium</taxon>
    </lineage>
</organism>
<accession>A0A1C3WL55</accession>
<sequence>MAAPLHFRGDQSQRKLRVEYPINRCGRRGELAFATSGISFGSFLMTFVRIMNARENDPLQRVLSSKLRGMQRDFGRRIEPSPSRPLNARQEASLAEIAQNRRIWKESALTVSFRRSPTQGRRRGGAAGRPVRRVSFHSTRQISPPILGENWRTARIYRRIPSTRKTDRHRKDHSGGNSRYLIPIDG</sequence>